<evidence type="ECO:0000313" key="1">
    <source>
        <dbReference type="EMBL" id="HAT1586792.1"/>
    </source>
</evidence>
<reference evidence="1" key="2">
    <citation type="submission" date="2020-11" db="EMBL/GenBank/DDBJ databases">
        <authorList>
            <consortium name="NCBI Pathogen Detection Project"/>
        </authorList>
    </citation>
    <scope>NUCLEOTIDE SEQUENCE</scope>
    <source>
        <strain evidence="1">YDC697-2</strain>
    </source>
</reference>
<gene>
    <name evidence="1" type="ORF">I8Y00_003161</name>
</gene>
<comment type="caution">
    <text evidence="1">The sequence shown here is derived from an EMBL/GenBank/DDBJ whole genome shotgun (WGS) entry which is preliminary data.</text>
</comment>
<accession>A0A8H9NWI6</accession>
<proteinExistence type="predicted"/>
<dbReference type="EMBL" id="DACSDU010000013">
    <property type="protein sequence ID" value="HAT1586792.1"/>
    <property type="molecule type" value="Genomic_DNA"/>
</dbReference>
<dbReference type="Proteomes" id="UP000864563">
    <property type="component" value="Unassembled WGS sequence"/>
</dbReference>
<reference evidence="1" key="1">
    <citation type="journal article" date="2018" name="Genome Biol.">
        <title>SKESA: strategic k-mer extension for scrupulous assemblies.</title>
        <authorList>
            <person name="Souvorov A."/>
            <person name="Agarwala R."/>
            <person name="Lipman D.J."/>
        </authorList>
    </citation>
    <scope>NUCLEOTIDE SEQUENCE</scope>
    <source>
        <strain evidence="1">YDC697-2</strain>
    </source>
</reference>
<organism evidence="1">
    <name type="scientific">Citrobacter farmeri</name>
    <dbReference type="NCBI Taxonomy" id="67824"/>
    <lineage>
        <taxon>Bacteria</taxon>
        <taxon>Pseudomonadati</taxon>
        <taxon>Pseudomonadota</taxon>
        <taxon>Gammaproteobacteria</taxon>
        <taxon>Enterobacterales</taxon>
        <taxon>Enterobacteriaceae</taxon>
        <taxon>Citrobacter</taxon>
    </lineage>
</organism>
<name>A0A8H9NWI6_9ENTR</name>
<sequence>MGSTNWGHQRKAVALVMTDALRKSSTYLQKIFT</sequence>
<dbReference type="AlphaFoldDB" id="A0A8H9NWI6"/>
<protein>
    <submittedName>
        <fullName evidence="1">Uncharacterized protein</fullName>
    </submittedName>
</protein>